<organism evidence="2">
    <name type="scientific">Arion vulgaris</name>
    <dbReference type="NCBI Taxonomy" id="1028688"/>
    <lineage>
        <taxon>Eukaryota</taxon>
        <taxon>Metazoa</taxon>
        <taxon>Spiralia</taxon>
        <taxon>Lophotrochozoa</taxon>
        <taxon>Mollusca</taxon>
        <taxon>Gastropoda</taxon>
        <taxon>Heterobranchia</taxon>
        <taxon>Euthyneura</taxon>
        <taxon>Panpulmonata</taxon>
        <taxon>Eupulmonata</taxon>
        <taxon>Stylommatophora</taxon>
        <taxon>Helicina</taxon>
        <taxon>Arionoidea</taxon>
        <taxon>Arionidae</taxon>
        <taxon>Arion</taxon>
    </lineage>
</organism>
<feature type="non-terminal residue" evidence="2">
    <location>
        <position position="99"/>
    </location>
</feature>
<proteinExistence type="predicted"/>
<feature type="region of interest" description="Disordered" evidence="1">
    <location>
        <begin position="53"/>
        <end position="99"/>
    </location>
</feature>
<name>A0A0B6Y1A0_9EUPU</name>
<feature type="compositionally biased region" description="Basic and acidic residues" evidence="1">
    <location>
        <begin position="55"/>
        <end position="70"/>
    </location>
</feature>
<sequence length="99" mass="10751">QSSIIWSEKQESQSLPSSPIMLRKAAEKLHQASLHGTDAVQVESGQEFCFTASSENHEAGDSSAAADKRSRFSGSRTRSLGSLDFWNSMNSPGALSKYK</sequence>
<accession>A0A0B6Y1A0</accession>
<feature type="non-terminal residue" evidence="2">
    <location>
        <position position="1"/>
    </location>
</feature>
<dbReference type="EMBL" id="HACG01003039">
    <property type="protein sequence ID" value="CEK49904.1"/>
    <property type="molecule type" value="Transcribed_RNA"/>
</dbReference>
<protein>
    <submittedName>
        <fullName evidence="2">Uncharacterized protein</fullName>
    </submittedName>
</protein>
<dbReference type="AlphaFoldDB" id="A0A0B6Y1A0"/>
<gene>
    <name evidence="2" type="primary">ORF9229</name>
</gene>
<feature type="compositionally biased region" description="Polar residues" evidence="1">
    <location>
        <begin position="72"/>
        <end position="93"/>
    </location>
</feature>
<reference evidence="2" key="1">
    <citation type="submission" date="2014-12" db="EMBL/GenBank/DDBJ databases">
        <title>Insight into the proteome of Arion vulgaris.</title>
        <authorList>
            <person name="Aradska J."/>
            <person name="Bulat T."/>
            <person name="Smidak R."/>
            <person name="Sarate P."/>
            <person name="Gangsoo J."/>
            <person name="Sialana F."/>
            <person name="Bilban M."/>
            <person name="Lubec G."/>
        </authorList>
    </citation>
    <scope>NUCLEOTIDE SEQUENCE</scope>
    <source>
        <tissue evidence="2">Skin</tissue>
    </source>
</reference>
<evidence type="ECO:0000313" key="2">
    <source>
        <dbReference type="EMBL" id="CEK49904.1"/>
    </source>
</evidence>
<evidence type="ECO:0000256" key="1">
    <source>
        <dbReference type="SAM" id="MobiDB-lite"/>
    </source>
</evidence>